<accession>A0ABD1Y2X2</accession>
<dbReference type="PROSITE" id="PS00284">
    <property type="entry name" value="SERPIN"/>
    <property type="match status" value="1"/>
</dbReference>
<dbReference type="InterPro" id="IPR023795">
    <property type="entry name" value="Serpin_CS"/>
</dbReference>
<dbReference type="InterPro" id="IPR023796">
    <property type="entry name" value="Serpin_dom"/>
</dbReference>
<proteinExistence type="inferred from homology"/>
<dbReference type="InterPro" id="IPR000215">
    <property type="entry name" value="Serpin_fam"/>
</dbReference>
<dbReference type="Pfam" id="PF00079">
    <property type="entry name" value="Serpin"/>
    <property type="match status" value="1"/>
</dbReference>
<dbReference type="EMBL" id="JBHFFA010000006">
    <property type="protein sequence ID" value="KAL2621096.1"/>
    <property type="molecule type" value="Genomic_DNA"/>
</dbReference>
<dbReference type="InterPro" id="IPR036186">
    <property type="entry name" value="Serpin_sf"/>
</dbReference>
<dbReference type="AlphaFoldDB" id="A0ABD1Y2X2"/>
<sequence>MSLGLHLPFDPLRSDLSGMLNELAGSFPPLSISNVFHKATIEVNEEGTVATAATAVVFRSCMPSEQYEDFVADHPFLFLIREDHSGSIIFIGRVVDPQ</sequence>
<evidence type="ECO:0000313" key="4">
    <source>
        <dbReference type="Proteomes" id="UP001605036"/>
    </source>
</evidence>
<gene>
    <name evidence="3" type="ORF">R1flu_001301</name>
</gene>
<reference evidence="3 4" key="1">
    <citation type="submission" date="2024-09" db="EMBL/GenBank/DDBJ databases">
        <title>Chromosome-scale assembly of Riccia fluitans.</title>
        <authorList>
            <person name="Paukszto L."/>
            <person name="Sawicki J."/>
            <person name="Karawczyk K."/>
            <person name="Piernik-Szablinska J."/>
            <person name="Szczecinska M."/>
            <person name="Mazdziarz M."/>
        </authorList>
    </citation>
    <scope>NUCLEOTIDE SEQUENCE [LARGE SCALE GENOMIC DNA]</scope>
    <source>
        <strain evidence="3">Rf_01</strain>
        <tissue evidence="3">Aerial parts of the thallus</tissue>
    </source>
</reference>
<keyword evidence="4" id="KW-1185">Reference proteome</keyword>
<dbReference type="SUPFAM" id="SSF56574">
    <property type="entry name" value="Serpins"/>
    <property type="match status" value="1"/>
</dbReference>
<dbReference type="InterPro" id="IPR042178">
    <property type="entry name" value="Serpin_sf_1"/>
</dbReference>
<evidence type="ECO:0000259" key="2">
    <source>
        <dbReference type="Pfam" id="PF00079"/>
    </source>
</evidence>
<dbReference type="PANTHER" id="PTHR11461:SF211">
    <property type="entry name" value="GH10112P-RELATED"/>
    <property type="match status" value="1"/>
</dbReference>
<dbReference type="Proteomes" id="UP001605036">
    <property type="component" value="Unassembled WGS sequence"/>
</dbReference>
<comment type="caution">
    <text evidence="3">The sequence shown here is derived from an EMBL/GenBank/DDBJ whole genome shotgun (WGS) entry which is preliminary data.</text>
</comment>
<evidence type="ECO:0000256" key="1">
    <source>
        <dbReference type="ARBA" id="ARBA00009500"/>
    </source>
</evidence>
<evidence type="ECO:0000313" key="3">
    <source>
        <dbReference type="EMBL" id="KAL2621096.1"/>
    </source>
</evidence>
<dbReference type="PANTHER" id="PTHR11461">
    <property type="entry name" value="SERINE PROTEASE INHIBITOR, SERPIN"/>
    <property type="match status" value="1"/>
</dbReference>
<name>A0ABD1Y2X2_9MARC</name>
<dbReference type="Gene3D" id="3.30.497.10">
    <property type="entry name" value="Antithrombin, subunit I, domain 2"/>
    <property type="match status" value="1"/>
</dbReference>
<comment type="similarity">
    <text evidence="1">Belongs to the serpin family.</text>
</comment>
<feature type="domain" description="Serpin" evidence="2">
    <location>
        <begin position="2"/>
        <end position="97"/>
    </location>
</feature>
<organism evidence="3 4">
    <name type="scientific">Riccia fluitans</name>
    <dbReference type="NCBI Taxonomy" id="41844"/>
    <lineage>
        <taxon>Eukaryota</taxon>
        <taxon>Viridiplantae</taxon>
        <taxon>Streptophyta</taxon>
        <taxon>Embryophyta</taxon>
        <taxon>Marchantiophyta</taxon>
        <taxon>Marchantiopsida</taxon>
        <taxon>Marchantiidae</taxon>
        <taxon>Marchantiales</taxon>
        <taxon>Ricciaceae</taxon>
        <taxon>Riccia</taxon>
    </lineage>
</organism>
<protein>
    <recommendedName>
        <fullName evidence="2">Serpin domain-containing protein</fullName>
    </recommendedName>
</protein>